<dbReference type="OrthoDB" id="3795168at2759"/>
<evidence type="ECO:0000313" key="2">
    <source>
        <dbReference type="Proteomes" id="UP000799779"/>
    </source>
</evidence>
<organism evidence="1 2">
    <name type="scientific">Amniculicola lignicola CBS 123094</name>
    <dbReference type="NCBI Taxonomy" id="1392246"/>
    <lineage>
        <taxon>Eukaryota</taxon>
        <taxon>Fungi</taxon>
        <taxon>Dikarya</taxon>
        <taxon>Ascomycota</taxon>
        <taxon>Pezizomycotina</taxon>
        <taxon>Dothideomycetes</taxon>
        <taxon>Pleosporomycetidae</taxon>
        <taxon>Pleosporales</taxon>
        <taxon>Amniculicolaceae</taxon>
        <taxon>Amniculicola</taxon>
    </lineage>
</organism>
<proteinExistence type="predicted"/>
<keyword evidence="2" id="KW-1185">Reference proteome</keyword>
<name>A0A6A5W6K4_9PLEO</name>
<reference evidence="1" key="1">
    <citation type="journal article" date="2020" name="Stud. Mycol.">
        <title>101 Dothideomycetes genomes: a test case for predicting lifestyles and emergence of pathogens.</title>
        <authorList>
            <person name="Haridas S."/>
            <person name="Albert R."/>
            <person name="Binder M."/>
            <person name="Bloem J."/>
            <person name="Labutti K."/>
            <person name="Salamov A."/>
            <person name="Andreopoulos B."/>
            <person name="Baker S."/>
            <person name="Barry K."/>
            <person name="Bills G."/>
            <person name="Bluhm B."/>
            <person name="Cannon C."/>
            <person name="Castanera R."/>
            <person name="Culley D."/>
            <person name="Daum C."/>
            <person name="Ezra D."/>
            <person name="Gonzalez J."/>
            <person name="Henrissat B."/>
            <person name="Kuo A."/>
            <person name="Liang C."/>
            <person name="Lipzen A."/>
            <person name="Lutzoni F."/>
            <person name="Magnuson J."/>
            <person name="Mondo S."/>
            <person name="Nolan M."/>
            <person name="Ohm R."/>
            <person name="Pangilinan J."/>
            <person name="Park H.-J."/>
            <person name="Ramirez L."/>
            <person name="Alfaro M."/>
            <person name="Sun H."/>
            <person name="Tritt A."/>
            <person name="Yoshinaga Y."/>
            <person name="Zwiers L.-H."/>
            <person name="Turgeon B."/>
            <person name="Goodwin S."/>
            <person name="Spatafora J."/>
            <person name="Crous P."/>
            <person name="Grigoriev I."/>
        </authorList>
    </citation>
    <scope>NUCLEOTIDE SEQUENCE</scope>
    <source>
        <strain evidence="1">CBS 123094</strain>
    </source>
</reference>
<dbReference type="EMBL" id="ML977614">
    <property type="protein sequence ID" value="KAF1997412.1"/>
    <property type="molecule type" value="Genomic_DNA"/>
</dbReference>
<dbReference type="Proteomes" id="UP000799779">
    <property type="component" value="Unassembled WGS sequence"/>
</dbReference>
<protein>
    <submittedName>
        <fullName evidence="1">Uncharacterized protein</fullName>
    </submittedName>
</protein>
<dbReference type="AlphaFoldDB" id="A0A6A5W6K4"/>
<evidence type="ECO:0000313" key="1">
    <source>
        <dbReference type="EMBL" id="KAF1997412.1"/>
    </source>
</evidence>
<sequence length="146" mass="15229">MTTSGGIGRTTICSILARPSTTPISANSTTYSGIKCPRITSIMFSAGTYTLRFSQPNVNGIPSISSRVFIVVNPTFITDTVATITTQTATASAIPSSTSTVTEYRSTTIETPAPGEEYTTIVTNKIQDCFSSLAVSSSASFSSSSV</sequence>
<accession>A0A6A5W6K4</accession>
<gene>
    <name evidence="1" type="ORF">P154DRAFT_605847</name>
</gene>